<dbReference type="AlphaFoldDB" id="A0A1Y4LDE8"/>
<reference evidence="2" key="1">
    <citation type="submission" date="2017-04" db="EMBL/GenBank/DDBJ databases">
        <title>Function of individual gut microbiota members based on whole genome sequencing of pure cultures obtained from chicken caecum.</title>
        <authorList>
            <person name="Medvecky M."/>
            <person name="Cejkova D."/>
            <person name="Polansky O."/>
            <person name="Karasova D."/>
            <person name="Kubasova T."/>
            <person name="Cizek A."/>
            <person name="Rychlik I."/>
        </authorList>
    </citation>
    <scope>NUCLEOTIDE SEQUENCE [LARGE SCALE GENOMIC DNA]</scope>
    <source>
        <strain evidence="2">An179</strain>
    </source>
</reference>
<evidence type="ECO:0000313" key="1">
    <source>
        <dbReference type="EMBL" id="OUP54754.1"/>
    </source>
</evidence>
<gene>
    <name evidence="1" type="ORF">B5F15_15975</name>
</gene>
<dbReference type="EMBL" id="NFKL01000038">
    <property type="protein sequence ID" value="OUP54754.1"/>
    <property type="molecule type" value="Genomic_DNA"/>
</dbReference>
<protein>
    <submittedName>
        <fullName evidence="1">Uncharacterized protein</fullName>
    </submittedName>
</protein>
<comment type="caution">
    <text evidence="1">The sequence shown here is derived from an EMBL/GenBank/DDBJ whole genome shotgun (WGS) entry which is preliminary data.</text>
</comment>
<organism evidence="1 2">
    <name type="scientific">Butyricicoccus pullicaecorum</name>
    <dbReference type="NCBI Taxonomy" id="501571"/>
    <lineage>
        <taxon>Bacteria</taxon>
        <taxon>Bacillati</taxon>
        <taxon>Bacillota</taxon>
        <taxon>Clostridia</taxon>
        <taxon>Eubacteriales</taxon>
        <taxon>Butyricicoccaceae</taxon>
        <taxon>Butyricicoccus</taxon>
    </lineage>
</organism>
<sequence length="59" mass="7127">MDRLKTAVCCRVSCQLVAGFVAGDFPVWIREKPVNKGYFNIYHYLRQRKQRDFSRKFRK</sequence>
<evidence type="ECO:0000313" key="2">
    <source>
        <dbReference type="Proteomes" id="UP000195326"/>
    </source>
</evidence>
<dbReference type="Proteomes" id="UP000195326">
    <property type="component" value="Unassembled WGS sequence"/>
</dbReference>
<name>A0A1Y4LDE8_9FIRM</name>
<proteinExistence type="predicted"/>
<accession>A0A1Y4LDE8</accession>